<gene>
    <name evidence="2" type="ORF">A8990_1296</name>
</gene>
<dbReference type="InterPro" id="IPR029058">
    <property type="entry name" value="AB_hydrolase_fold"/>
</dbReference>
<proteinExistence type="predicted"/>
<comment type="caution">
    <text evidence="2">The sequence shown here is derived from an EMBL/GenBank/DDBJ whole genome shotgun (WGS) entry which is preliminary data.</text>
</comment>
<dbReference type="SUPFAM" id="SSF53474">
    <property type="entry name" value="alpha/beta-Hydrolases"/>
    <property type="match status" value="1"/>
</dbReference>
<dbReference type="RefSeq" id="WP_116191039.1">
    <property type="nucleotide sequence ID" value="NZ_QTTN01000029.1"/>
</dbReference>
<evidence type="ECO:0000313" key="2">
    <source>
        <dbReference type="EMBL" id="REE70521.1"/>
    </source>
</evidence>
<sequence length="202" mass="22369">MLRIQKGSDTAVIVMHEIYGINAHMELVCNTLSGYGVDAWCPDLLNRGEAAFAYAEESDAYAHFMQEVGFTAAAASARRLIAEIAPSYRQIILVGFSVGATIAWLLSEEPAVHGIVGFYGSRIRNYMEVSPACEALLFFPQEEGSFNVDDLLAALRDKPLVEVHKFSGQHGFSDPYSPKYNEASAQETLQRVRHFLSWVEST</sequence>
<dbReference type="InterPro" id="IPR002925">
    <property type="entry name" value="Dienelactn_hydro"/>
</dbReference>
<dbReference type="Gene3D" id="3.40.50.1820">
    <property type="entry name" value="alpha/beta hydrolase"/>
    <property type="match status" value="1"/>
</dbReference>
<evidence type="ECO:0000313" key="3">
    <source>
        <dbReference type="Proteomes" id="UP000256304"/>
    </source>
</evidence>
<dbReference type="OrthoDB" id="115291at2"/>
<evidence type="ECO:0000259" key="1">
    <source>
        <dbReference type="Pfam" id="PF01738"/>
    </source>
</evidence>
<dbReference type="InterPro" id="IPR051049">
    <property type="entry name" value="Dienelactone_hydrolase-like"/>
</dbReference>
<protein>
    <submittedName>
        <fullName evidence="2">Dienelactone hydrolase</fullName>
    </submittedName>
</protein>
<keyword evidence="3" id="KW-1185">Reference proteome</keyword>
<reference evidence="2 3" key="1">
    <citation type="submission" date="2018-08" db="EMBL/GenBank/DDBJ databases">
        <title>Genomic Encyclopedia of Type Strains, Phase III (KMG-III): the genomes of soil and plant-associated and newly described type strains.</title>
        <authorList>
            <person name="Whitman W."/>
        </authorList>
    </citation>
    <scope>NUCLEOTIDE SEQUENCE [LARGE SCALE GENOMIC DNA]</scope>
    <source>
        <strain evidence="2 3">CGMCC 1.10966</strain>
    </source>
</reference>
<organism evidence="2 3">
    <name type="scientific">Paenibacillus taihuensis</name>
    <dbReference type="NCBI Taxonomy" id="1156355"/>
    <lineage>
        <taxon>Bacteria</taxon>
        <taxon>Bacillati</taxon>
        <taxon>Bacillota</taxon>
        <taxon>Bacilli</taxon>
        <taxon>Bacillales</taxon>
        <taxon>Paenibacillaceae</taxon>
        <taxon>Paenibacillus</taxon>
    </lineage>
</organism>
<dbReference type="PANTHER" id="PTHR46623:SF6">
    <property type="entry name" value="ALPHA_BETA-HYDROLASES SUPERFAMILY PROTEIN"/>
    <property type="match status" value="1"/>
</dbReference>
<dbReference type="GO" id="GO:0016787">
    <property type="term" value="F:hydrolase activity"/>
    <property type="evidence" value="ECO:0007669"/>
    <property type="project" value="UniProtKB-KW"/>
</dbReference>
<keyword evidence="2" id="KW-0378">Hydrolase</keyword>
<name>A0A3D9QWN3_9BACL</name>
<dbReference type="EMBL" id="QTTN01000029">
    <property type="protein sequence ID" value="REE70521.1"/>
    <property type="molecule type" value="Genomic_DNA"/>
</dbReference>
<dbReference type="AlphaFoldDB" id="A0A3D9QWN3"/>
<feature type="domain" description="Dienelactone hydrolase" evidence="1">
    <location>
        <begin position="9"/>
        <end position="196"/>
    </location>
</feature>
<dbReference type="PANTHER" id="PTHR46623">
    <property type="entry name" value="CARBOXYMETHYLENEBUTENOLIDASE-RELATED"/>
    <property type="match status" value="1"/>
</dbReference>
<dbReference type="Proteomes" id="UP000256304">
    <property type="component" value="Unassembled WGS sequence"/>
</dbReference>
<accession>A0A3D9QWN3</accession>
<dbReference type="Pfam" id="PF01738">
    <property type="entry name" value="DLH"/>
    <property type="match status" value="1"/>
</dbReference>